<comment type="similarity">
    <text evidence="8">Belongs to the POU transcription factor family.</text>
</comment>
<dbReference type="Pfam" id="PF00157">
    <property type="entry name" value="Pou"/>
    <property type="match status" value="1"/>
</dbReference>
<evidence type="ECO:0000256" key="8">
    <source>
        <dbReference type="RuleBase" id="RU361194"/>
    </source>
</evidence>
<keyword evidence="5 6" id="KW-0539">Nucleus</keyword>
<feature type="compositionally biased region" description="Polar residues" evidence="9">
    <location>
        <begin position="585"/>
        <end position="596"/>
    </location>
</feature>
<dbReference type="FunFam" id="1.10.10.60:FF:000005">
    <property type="entry name" value="POU domain protein"/>
    <property type="match status" value="1"/>
</dbReference>
<dbReference type="GO" id="GO:0002805">
    <property type="term" value="P:regulation of antimicrobial peptide biosynthetic process"/>
    <property type="evidence" value="ECO:0007669"/>
    <property type="project" value="UniProtKB-ARBA"/>
</dbReference>
<feature type="region of interest" description="Disordered" evidence="9">
    <location>
        <begin position="118"/>
        <end position="172"/>
    </location>
</feature>
<dbReference type="GO" id="GO:0050793">
    <property type="term" value="P:regulation of developmental process"/>
    <property type="evidence" value="ECO:0007669"/>
    <property type="project" value="UniProtKB-ARBA"/>
</dbReference>
<accession>A0A139WIP9</accession>
<feature type="compositionally biased region" description="Low complexity" evidence="9">
    <location>
        <begin position="123"/>
        <end position="139"/>
    </location>
</feature>
<feature type="compositionally biased region" description="Basic and acidic residues" evidence="9">
    <location>
        <begin position="310"/>
        <end position="333"/>
    </location>
</feature>
<dbReference type="InterPro" id="IPR017970">
    <property type="entry name" value="Homeobox_CS"/>
</dbReference>
<keyword evidence="13" id="KW-1185">Reference proteome</keyword>
<keyword evidence="4 8" id="KW-0804">Transcription</keyword>
<feature type="region of interest" description="Disordered" evidence="9">
    <location>
        <begin position="585"/>
        <end position="605"/>
    </location>
</feature>
<dbReference type="Gene3D" id="1.10.260.40">
    <property type="entry name" value="lambda repressor-like DNA-binding domains"/>
    <property type="match status" value="1"/>
</dbReference>
<dbReference type="AlphaFoldDB" id="A0A139WIP9"/>
<dbReference type="InterPro" id="IPR013847">
    <property type="entry name" value="POU"/>
</dbReference>
<feature type="domain" description="Homeobox" evidence="10">
    <location>
        <begin position="599"/>
        <end position="659"/>
    </location>
</feature>
<dbReference type="CDD" id="cd00086">
    <property type="entry name" value="homeodomain"/>
    <property type="match status" value="1"/>
</dbReference>
<name>A0A139WIP9_TRICA</name>
<dbReference type="STRING" id="7070.A0A139WIP9"/>
<evidence type="ECO:0000256" key="6">
    <source>
        <dbReference type="PROSITE-ProRule" id="PRU00108"/>
    </source>
</evidence>
<dbReference type="SUPFAM" id="SSF47413">
    <property type="entry name" value="lambda repressor-like DNA-binding domains"/>
    <property type="match status" value="1"/>
</dbReference>
<dbReference type="SMART" id="SM00352">
    <property type="entry name" value="POU"/>
    <property type="match status" value="1"/>
</dbReference>
<dbReference type="PRINTS" id="PR00028">
    <property type="entry name" value="POUDOMAIN"/>
</dbReference>
<keyword evidence="2 6" id="KW-0238">DNA-binding</keyword>
<dbReference type="InterPro" id="IPR010982">
    <property type="entry name" value="Lambda_DNA-bd_dom_sf"/>
</dbReference>
<dbReference type="GO" id="GO:0005634">
    <property type="term" value="C:nucleus"/>
    <property type="evidence" value="ECO:0007669"/>
    <property type="project" value="UniProtKB-SubCell"/>
</dbReference>
<evidence type="ECO:0000256" key="4">
    <source>
        <dbReference type="ARBA" id="ARBA00023163"/>
    </source>
</evidence>
<feature type="DNA-binding region" description="Homeobox" evidence="6">
    <location>
        <begin position="601"/>
        <end position="660"/>
    </location>
</feature>
<evidence type="ECO:0000256" key="9">
    <source>
        <dbReference type="SAM" id="MobiDB-lite"/>
    </source>
</evidence>
<feature type="compositionally biased region" description="Polar residues" evidence="9">
    <location>
        <begin position="20"/>
        <end position="36"/>
    </location>
</feature>
<dbReference type="FunFam" id="1.10.260.40:FF:000001">
    <property type="entry name" value="POU domain protein"/>
    <property type="match status" value="1"/>
</dbReference>
<dbReference type="PANTHER" id="PTHR11636">
    <property type="entry name" value="POU DOMAIN"/>
    <property type="match status" value="1"/>
</dbReference>
<dbReference type="GO" id="GO:0001228">
    <property type="term" value="F:DNA-binding transcription activator activity, RNA polymerase II-specific"/>
    <property type="evidence" value="ECO:0007669"/>
    <property type="project" value="UniProtKB-ARBA"/>
</dbReference>
<dbReference type="GO" id="GO:0006357">
    <property type="term" value="P:regulation of transcription by RNA polymerase II"/>
    <property type="evidence" value="ECO:0000318"/>
    <property type="project" value="GO_Central"/>
</dbReference>
<dbReference type="Gene3D" id="1.10.10.60">
    <property type="entry name" value="Homeodomain-like"/>
    <property type="match status" value="1"/>
</dbReference>
<feature type="domain" description="POU-specific" evidence="11">
    <location>
        <begin position="505"/>
        <end position="579"/>
    </location>
</feature>
<evidence type="ECO:0000256" key="3">
    <source>
        <dbReference type="ARBA" id="ARBA00023155"/>
    </source>
</evidence>
<dbReference type="PROSITE" id="PS50071">
    <property type="entry name" value="HOMEOBOX_2"/>
    <property type="match status" value="1"/>
</dbReference>
<organism evidence="12 13">
    <name type="scientific">Tribolium castaneum</name>
    <name type="common">Red flour beetle</name>
    <dbReference type="NCBI Taxonomy" id="7070"/>
    <lineage>
        <taxon>Eukaryota</taxon>
        <taxon>Metazoa</taxon>
        <taxon>Ecdysozoa</taxon>
        <taxon>Arthropoda</taxon>
        <taxon>Hexapoda</taxon>
        <taxon>Insecta</taxon>
        <taxon>Pterygota</taxon>
        <taxon>Neoptera</taxon>
        <taxon>Endopterygota</taxon>
        <taxon>Coleoptera</taxon>
        <taxon>Polyphaga</taxon>
        <taxon>Cucujiformia</taxon>
        <taxon>Tenebrionidae</taxon>
        <taxon>Tenebrionidae incertae sedis</taxon>
        <taxon>Tribolium</taxon>
    </lineage>
</organism>
<feature type="compositionally biased region" description="Low complexity" evidence="9">
    <location>
        <begin position="350"/>
        <end position="360"/>
    </location>
</feature>
<dbReference type="InterPro" id="IPR009057">
    <property type="entry name" value="Homeodomain-like_sf"/>
</dbReference>
<keyword evidence="3 6" id="KW-0371">Homeobox</keyword>
<dbReference type="PANTHER" id="PTHR11636:SF76">
    <property type="entry name" value="PROTEIN NUBBIN"/>
    <property type="match status" value="1"/>
</dbReference>
<dbReference type="GO" id="GO:0048813">
    <property type="term" value="P:dendrite morphogenesis"/>
    <property type="evidence" value="ECO:0007669"/>
    <property type="project" value="UniProtKB-ARBA"/>
</dbReference>
<evidence type="ECO:0000259" key="11">
    <source>
        <dbReference type="PROSITE" id="PS51179"/>
    </source>
</evidence>
<evidence type="ECO:0000259" key="10">
    <source>
        <dbReference type="PROSITE" id="PS50071"/>
    </source>
</evidence>
<dbReference type="EMBL" id="KQ971338">
    <property type="protein sequence ID" value="KYB27833.1"/>
    <property type="molecule type" value="Genomic_DNA"/>
</dbReference>
<dbReference type="InterPro" id="IPR050255">
    <property type="entry name" value="POU_domain_TF"/>
</dbReference>
<dbReference type="GO" id="GO:0000981">
    <property type="term" value="F:DNA-binding transcription factor activity, RNA polymerase II-specific"/>
    <property type="evidence" value="ECO:0000318"/>
    <property type="project" value="GO_Central"/>
</dbReference>
<feature type="region of interest" description="Disordered" evidence="9">
    <location>
        <begin position="281"/>
        <end position="361"/>
    </location>
</feature>
<dbReference type="InterPro" id="IPR001356">
    <property type="entry name" value="HD"/>
</dbReference>
<dbReference type="SUPFAM" id="SSF46689">
    <property type="entry name" value="Homeodomain-like"/>
    <property type="match status" value="1"/>
</dbReference>
<comment type="subcellular location">
    <subcellularLocation>
        <location evidence="1 6 7">Nucleus</location>
    </subcellularLocation>
</comment>
<dbReference type="GO" id="GO:0000978">
    <property type="term" value="F:RNA polymerase II cis-regulatory region sequence-specific DNA binding"/>
    <property type="evidence" value="ECO:0000318"/>
    <property type="project" value="GO_Central"/>
</dbReference>
<evidence type="ECO:0000313" key="13">
    <source>
        <dbReference type="Proteomes" id="UP000007266"/>
    </source>
</evidence>
<protein>
    <recommendedName>
        <fullName evidence="8">POU domain protein</fullName>
    </recommendedName>
</protein>
<evidence type="ECO:0000256" key="5">
    <source>
        <dbReference type="ARBA" id="ARBA00023242"/>
    </source>
</evidence>
<reference evidence="12 13" key="2">
    <citation type="journal article" date="2010" name="Nucleic Acids Res.">
        <title>BeetleBase in 2010: revisions to provide comprehensive genomic information for Tribolium castaneum.</title>
        <authorList>
            <person name="Kim H.S."/>
            <person name="Murphy T."/>
            <person name="Xia J."/>
            <person name="Caragea D."/>
            <person name="Park Y."/>
            <person name="Beeman R.W."/>
            <person name="Lorenzen M.D."/>
            <person name="Butcher S."/>
            <person name="Manak J.R."/>
            <person name="Brown S.J."/>
        </authorList>
    </citation>
    <scope>GENOME REANNOTATION</scope>
    <source>
        <strain evidence="12 13">Georgia GA2</strain>
    </source>
</reference>
<evidence type="ECO:0000313" key="12">
    <source>
        <dbReference type="EMBL" id="KYB27833.1"/>
    </source>
</evidence>
<evidence type="ECO:0000256" key="2">
    <source>
        <dbReference type="ARBA" id="ARBA00023125"/>
    </source>
</evidence>
<dbReference type="InParanoid" id="A0A139WIP9"/>
<gene>
    <name evidence="12" type="primary">AUGUSTUS-3.0.2_32751</name>
    <name evidence="12" type="ORF">TcasGA2_TC032751</name>
</gene>
<sequence>MKISNLADFKSDTVRRWVESNPSPTLQNLDTPKSAKNNNNNNTIEFWHRQTADDMPMLLHQPPSHVLLAGHETDQPLDFTMSKFKTKAATTVASQLKSFAAQQHMMLNGVYFNRNNNKGFTRGSSPSSSSEEEGVGPPTEESPRSLPPSPAPRADELANSPVTPSGEKQYGKLWLNDPEMPWRQELQVPSSEESKVALQTRLGLSPSEKEDGYPQDSLRYIRPTHKSQDPIDANPDSNIPQDIDLTRFVSMTSLLLSLTNMPHRNYLDLSSAFAPNHFPIGEQRSITRMDKTPSTPPSNDDGDANGDISGDEHSFTSERPGEHNDDNSMDSDRGGALNLVTSESEQPRASSPSSQVTSSSPGVNAALAALGGFSYHLGVLGSLQAFQSPQGLQQLQQLAMLQQASGNPQAQFFLQNQDSPDPVCLRDHRIRCRSNKSLKRPNNCNNSKRLNNKIPISITRVSHPTRNCHKRKPRHRIIRTYRPVYSLPAPPHLKTPSRLLEPSPEETTDLEELEQFAKTFKQRRIKLGFTQGDVGLAMGKLYGNDFSQTTISRFEALNLSFKNMCKLKPLLQKWLEDADSTLTNPGALSNPMTTPETIGRRRKKRTSIETSVRVALEKAFVQNPKPTSEEISMLADGLCMEKEVVRVWFCNRRQKEKRINPPAAAMGSPCSAGNPNGAMFAIANSLANSPLSLVTTSAHNNFNPNVMVKQE</sequence>
<feature type="compositionally biased region" description="Polar residues" evidence="9">
    <location>
        <begin position="339"/>
        <end position="349"/>
    </location>
</feature>
<proteinExistence type="inferred from homology"/>
<dbReference type="Proteomes" id="UP000007266">
    <property type="component" value="Linkage group 4"/>
</dbReference>
<dbReference type="SMART" id="SM00389">
    <property type="entry name" value="HOX"/>
    <property type="match status" value="1"/>
</dbReference>
<dbReference type="InterPro" id="IPR000327">
    <property type="entry name" value="POU_dom"/>
</dbReference>
<dbReference type="Pfam" id="PF00046">
    <property type="entry name" value="Homeodomain"/>
    <property type="match status" value="1"/>
</dbReference>
<dbReference type="PROSITE" id="PS00465">
    <property type="entry name" value="POU_2"/>
    <property type="match status" value="1"/>
</dbReference>
<evidence type="ECO:0000256" key="1">
    <source>
        <dbReference type="ARBA" id="ARBA00004123"/>
    </source>
</evidence>
<dbReference type="PROSITE" id="PS51179">
    <property type="entry name" value="POU_3"/>
    <property type="match status" value="1"/>
</dbReference>
<evidence type="ECO:0000256" key="7">
    <source>
        <dbReference type="RuleBase" id="RU000682"/>
    </source>
</evidence>
<dbReference type="PROSITE" id="PS00035">
    <property type="entry name" value="POU_1"/>
    <property type="match status" value="1"/>
</dbReference>
<feature type="region of interest" description="Disordered" evidence="9">
    <location>
        <begin position="20"/>
        <end position="41"/>
    </location>
</feature>
<reference evidence="12 13" key="1">
    <citation type="journal article" date="2008" name="Nature">
        <title>The genome of the model beetle and pest Tribolium castaneum.</title>
        <authorList>
            <consortium name="Tribolium Genome Sequencing Consortium"/>
            <person name="Richards S."/>
            <person name="Gibbs R.A."/>
            <person name="Weinstock G.M."/>
            <person name="Brown S.J."/>
            <person name="Denell R."/>
            <person name="Beeman R.W."/>
            <person name="Gibbs R."/>
            <person name="Beeman R.W."/>
            <person name="Brown S.J."/>
            <person name="Bucher G."/>
            <person name="Friedrich M."/>
            <person name="Grimmelikhuijzen C.J."/>
            <person name="Klingler M."/>
            <person name="Lorenzen M."/>
            <person name="Richards S."/>
            <person name="Roth S."/>
            <person name="Schroder R."/>
            <person name="Tautz D."/>
            <person name="Zdobnov E.M."/>
            <person name="Muzny D."/>
            <person name="Gibbs R.A."/>
            <person name="Weinstock G.M."/>
            <person name="Attaway T."/>
            <person name="Bell S."/>
            <person name="Buhay C.J."/>
            <person name="Chandrabose M.N."/>
            <person name="Chavez D."/>
            <person name="Clerk-Blankenburg K.P."/>
            <person name="Cree A."/>
            <person name="Dao M."/>
            <person name="Davis C."/>
            <person name="Chacko J."/>
            <person name="Dinh H."/>
            <person name="Dugan-Rocha S."/>
            <person name="Fowler G."/>
            <person name="Garner T.T."/>
            <person name="Garnes J."/>
            <person name="Gnirke A."/>
            <person name="Hawes A."/>
            <person name="Hernandez J."/>
            <person name="Hines S."/>
            <person name="Holder M."/>
            <person name="Hume J."/>
            <person name="Jhangiani S.N."/>
            <person name="Joshi V."/>
            <person name="Khan Z.M."/>
            <person name="Jackson L."/>
            <person name="Kovar C."/>
            <person name="Kowis A."/>
            <person name="Lee S."/>
            <person name="Lewis L.R."/>
            <person name="Margolis J."/>
            <person name="Morgan M."/>
            <person name="Nazareth L.V."/>
            <person name="Nguyen N."/>
            <person name="Okwuonu G."/>
            <person name="Parker D."/>
            <person name="Richards S."/>
            <person name="Ruiz S.J."/>
            <person name="Santibanez J."/>
            <person name="Savard J."/>
            <person name="Scherer S.E."/>
            <person name="Schneider B."/>
            <person name="Sodergren E."/>
            <person name="Tautz D."/>
            <person name="Vattahil S."/>
            <person name="Villasana D."/>
            <person name="White C.S."/>
            <person name="Wright R."/>
            <person name="Park Y."/>
            <person name="Beeman R.W."/>
            <person name="Lord J."/>
            <person name="Oppert B."/>
            <person name="Lorenzen M."/>
            <person name="Brown S."/>
            <person name="Wang L."/>
            <person name="Savard J."/>
            <person name="Tautz D."/>
            <person name="Richards S."/>
            <person name="Weinstock G."/>
            <person name="Gibbs R.A."/>
            <person name="Liu Y."/>
            <person name="Worley K."/>
            <person name="Weinstock G."/>
            <person name="Elsik C.G."/>
            <person name="Reese J.T."/>
            <person name="Elhaik E."/>
            <person name="Landan G."/>
            <person name="Graur D."/>
            <person name="Arensburger P."/>
            <person name="Atkinson P."/>
            <person name="Beeman R.W."/>
            <person name="Beidler J."/>
            <person name="Brown S.J."/>
            <person name="Demuth J.P."/>
            <person name="Drury D.W."/>
            <person name="Du Y.Z."/>
            <person name="Fujiwara H."/>
            <person name="Lorenzen M."/>
            <person name="Maselli V."/>
            <person name="Osanai M."/>
            <person name="Park Y."/>
            <person name="Robertson H.M."/>
            <person name="Tu Z."/>
            <person name="Wang J.J."/>
            <person name="Wang S."/>
            <person name="Richards S."/>
            <person name="Song H."/>
            <person name="Zhang L."/>
            <person name="Sodergren E."/>
            <person name="Werner D."/>
            <person name="Stanke M."/>
            <person name="Morgenstern B."/>
            <person name="Solovyev V."/>
            <person name="Kosarev P."/>
            <person name="Brown G."/>
            <person name="Chen H.C."/>
            <person name="Ermolaeva O."/>
            <person name="Hlavina W."/>
            <person name="Kapustin Y."/>
            <person name="Kiryutin B."/>
            <person name="Kitts P."/>
            <person name="Maglott D."/>
            <person name="Pruitt K."/>
            <person name="Sapojnikov V."/>
            <person name="Souvorov A."/>
            <person name="Mackey A.J."/>
            <person name="Waterhouse R.M."/>
            <person name="Wyder S."/>
            <person name="Zdobnov E.M."/>
            <person name="Zdobnov E.M."/>
            <person name="Wyder S."/>
            <person name="Kriventseva E.V."/>
            <person name="Kadowaki T."/>
            <person name="Bork P."/>
            <person name="Aranda M."/>
            <person name="Bao R."/>
            <person name="Beermann A."/>
            <person name="Berns N."/>
            <person name="Bolognesi R."/>
            <person name="Bonneton F."/>
            <person name="Bopp D."/>
            <person name="Brown S.J."/>
            <person name="Bucher G."/>
            <person name="Butts T."/>
            <person name="Chaumot A."/>
            <person name="Denell R.E."/>
            <person name="Ferrier D.E."/>
            <person name="Friedrich M."/>
            <person name="Gordon C.M."/>
            <person name="Jindra M."/>
            <person name="Klingler M."/>
            <person name="Lan Q."/>
            <person name="Lattorff H.M."/>
            <person name="Laudet V."/>
            <person name="von Levetsow C."/>
            <person name="Liu Z."/>
            <person name="Lutz R."/>
            <person name="Lynch J.A."/>
            <person name="da Fonseca R.N."/>
            <person name="Posnien N."/>
            <person name="Reuter R."/>
            <person name="Roth S."/>
            <person name="Savard J."/>
            <person name="Schinko J.B."/>
            <person name="Schmitt C."/>
            <person name="Schoppmeier M."/>
            <person name="Schroder R."/>
            <person name="Shippy T.D."/>
            <person name="Simonnet F."/>
            <person name="Marques-Souza H."/>
            <person name="Tautz D."/>
            <person name="Tomoyasu Y."/>
            <person name="Trauner J."/>
            <person name="Van der Zee M."/>
            <person name="Vervoort M."/>
            <person name="Wittkopp N."/>
            <person name="Wimmer E.A."/>
            <person name="Yang X."/>
            <person name="Jones A.K."/>
            <person name="Sattelle D.B."/>
            <person name="Ebert P.R."/>
            <person name="Nelson D."/>
            <person name="Scott J.G."/>
            <person name="Beeman R.W."/>
            <person name="Muthukrishnan S."/>
            <person name="Kramer K.J."/>
            <person name="Arakane Y."/>
            <person name="Beeman R.W."/>
            <person name="Zhu Q."/>
            <person name="Hogenkamp D."/>
            <person name="Dixit R."/>
            <person name="Oppert B."/>
            <person name="Jiang H."/>
            <person name="Zou Z."/>
            <person name="Marshall J."/>
            <person name="Elpidina E."/>
            <person name="Vinokurov K."/>
            <person name="Oppert C."/>
            <person name="Zou Z."/>
            <person name="Evans J."/>
            <person name="Lu Z."/>
            <person name="Zhao P."/>
            <person name="Sumathipala N."/>
            <person name="Altincicek B."/>
            <person name="Vilcinskas A."/>
            <person name="Williams M."/>
            <person name="Hultmark D."/>
            <person name="Hetru C."/>
            <person name="Jiang H."/>
            <person name="Grimmelikhuijzen C.J."/>
            <person name="Hauser F."/>
            <person name="Cazzamali G."/>
            <person name="Williamson M."/>
            <person name="Park Y."/>
            <person name="Li B."/>
            <person name="Tanaka Y."/>
            <person name="Predel R."/>
            <person name="Neupert S."/>
            <person name="Schachtner J."/>
            <person name="Verleyen P."/>
            <person name="Raible F."/>
            <person name="Bork P."/>
            <person name="Friedrich M."/>
            <person name="Walden K.K."/>
            <person name="Robertson H.M."/>
            <person name="Angeli S."/>
            <person name="Foret S."/>
            <person name="Bucher G."/>
            <person name="Schuetz S."/>
            <person name="Maleszka R."/>
            <person name="Wimmer E.A."/>
            <person name="Beeman R.W."/>
            <person name="Lorenzen M."/>
            <person name="Tomoyasu Y."/>
            <person name="Miller S.C."/>
            <person name="Grossmann D."/>
            <person name="Bucher G."/>
        </authorList>
    </citation>
    <scope>NUCLEOTIDE SEQUENCE [LARGE SCALE GENOMIC DNA]</scope>
    <source>
        <strain evidence="12 13">Georgia GA2</strain>
    </source>
</reference>
<dbReference type="PROSITE" id="PS00027">
    <property type="entry name" value="HOMEOBOX_1"/>
    <property type="match status" value="1"/>
</dbReference>